<evidence type="ECO:0000256" key="4">
    <source>
        <dbReference type="ARBA" id="ARBA00023242"/>
    </source>
</evidence>
<protein>
    <recommendedName>
        <fullName evidence="11">Myb/SANT-like domain-containing protein</fullName>
    </recommendedName>
</protein>
<dbReference type="Pfam" id="PF12776">
    <property type="entry name" value="Myb_DNA-bind_3"/>
    <property type="match status" value="1"/>
</dbReference>
<feature type="compositionally biased region" description="Acidic residues" evidence="5">
    <location>
        <begin position="218"/>
        <end position="231"/>
    </location>
</feature>
<feature type="domain" description="DUF8040" evidence="8">
    <location>
        <begin position="435"/>
        <end position="527"/>
    </location>
</feature>
<comment type="subcellular location">
    <subcellularLocation>
        <location evidence="2">Cytoplasm</location>
    </subcellularLocation>
    <subcellularLocation>
        <location evidence="1">Nucleus</location>
    </subcellularLocation>
</comment>
<evidence type="ECO:0000259" key="8">
    <source>
        <dbReference type="Pfam" id="PF26138"/>
    </source>
</evidence>
<proteinExistence type="predicted"/>
<feature type="domain" description="Myb/SANT-like" evidence="7">
    <location>
        <begin position="63"/>
        <end position="156"/>
    </location>
</feature>
<organism evidence="9 10">
    <name type="scientific">Gossypium arboreum</name>
    <name type="common">Tree cotton</name>
    <name type="synonym">Gossypium nanking</name>
    <dbReference type="NCBI Taxonomy" id="29729"/>
    <lineage>
        <taxon>Eukaryota</taxon>
        <taxon>Viridiplantae</taxon>
        <taxon>Streptophyta</taxon>
        <taxon>Embryophyta</taxon>
        <taxon>Tracheophyta</taxon>
        <taxon>Spermatophyta</taxon>
        <taxon>Magnoliopsida</taxon>
        <taxon>eudicotyledons</taxon>
        <taxon>Gunneridae</taxon>
        <taxon>Pentapetalae</taxon>
        <taxon>rosids</taxon>
        <taxon>malvids</taxon>
        <taxon>Malvales</taxon>
        <taxon>Malvaceae</taxon>
        <taxon>Malvoideae</taxon>
        <taxon>Gossypium</taxon>
    </lineage>
</organism>
<keyword evidence="3" id="KW-0963">Cytoplasm</keyword>
<feature type="region of interest" description="Disordered" evidence="5">
    <location>
        <begin position="670"/>
        <end position="697"/>
    </location>
</feature>
<feature type="region of interest" description="Disordered" evidence="5">
    <location>
        <begin position="1105"/>
        <end position="1140"/>
    </location>
</feature>
<accession>A0ABR0QAZ1</accession>
<evidence type="ECO:0000313" key="10">
    <source>
        <dbReference type="Proteomes" id="UP001358586"/>
    </source>
</evidence>
<feature type="signal peptide" evidence="6">
    <location>
        <begin position="1"/>
        <end position="20"/>
    </location>
</feature>
<feature type="compositionally biased region" description="Basic residues" evidence="5">
    <location>
        <begin position="256"/>
        <end position="268"/>
    </location>
</feature>
<evidence type="ECO:0000256" key="1">
    <source>
        <dbReference type="ARBA" id="ARBA00004123"/>
    </source>
</evidence>
<evidence type="ECO:0000256" key="6">
    <source>
        <dbReference type="SAM" id="SignalP"/>
    </source>
</evidence>
<dbReference type="Proteomes" id="UP001358586">
    <property type="component" value="Chromosome 4"/>
</dbReference>
<dbReference type="PANTHER" id="PTHR31250:SF10">
    <property type="entry name" value="IQ DOMAIN-CONTAINING PROTEIN IQM3"/>
    <property type="match status" value="1"/>
</dbReference>
<evidence type="ECO:0008006" key="11">
    <source>
        <dbReference type="Google" id="ProtNLM"/>
    </source>
</evidence>
<evidence type="ECO:0000256" key="3">
    <source>
        <dbReference type="ARBA" id="ARBA00022490"/>
    </source>
</evidence>
<dbReference type="InterPro" id="IPR024752">
    <property type="entry name" value="Myb/SANT-like_dom"/>
</dbReference>
<dbReference type="PROSITE" id="PS50096">
    <property type="entry name" value="IQ"/>
    <property type="match status" value="1"/>
</dbReference>
<dbReference type="InterPro" id="IPR058353">
    <property type="entry name" value="DUF8040"/>
</dbReference>
<evidence type="ECO:0000313" key="9">
    <source>
        <dbReference type="EMBL" id="KAK5836137.1"/>
    </source>
</evidence>
<evidence type="ECO:0000256" key="2">
    <source>
        <dbReference type="ARBA" id="ARBA00004496"/>
    </source>
</evidence>
<evidence type="ECO:0000256" key="5">
    <source>
        <dbReference type="SAM" id="MobiDB-lite"/>
    </source>
</evidence>
<evidence type="ECO:0000259" key="7">
    <source>
        <dbReference type="Pfam" id="PF12776"/>
    </source>
</evidence>
<gene>
    <name evidence="9" type="ORF">PVK06_011892</name>
</gene>
<comment type="caution">
    <text evidence="9">The sequence shown here is derived from an EMBL/GenBank/DDBJ whole genome shotgun (WGS) entry which is preliminary data.</text>
</comment>
<sequence length="1140" mass="129602">MLHLCVYWYIILSCPELPLTFTYPTPEFPTPNFEIHTAFDGVVFGTTRKFVEGDSTLATKAVWDDELTLIFCELCVNEVNAGNRPTTHLNSKGWENVVALFQAKTQKNYGKPQLKNKWDTLKKEWRLWRELLKDSTGIGWCPSKRTIDATEEWWAKKIQENPDFKGFKKKGIEPRLNDLMWQMFGGIVAIGKNAWAPSSGVLPSGVPMGDDTPNEGFGDSDENSNENEDIPPNEVPSNPSHETPNRRKETLGVVHGKGKKSSSSRKSSRNSLATHIEKLCESMASPRKSMNEIIFPHSEYCISNAMDALRDLEDEIPKKDELYYFSIKMFQILVKREVFLNLDPDVRVWWLQREYAEQNPIVSFSSLVMDEFNNMYNSFYMNYDTPELSEEAQRRIATIVTQVQHNNYHEEEEQVLSSVLLHHETYFTKQPCMDSNYTGQMWVDEVLNGHDDRCMNSFRMPKNIFHMLLHDLQTNYGLKHGKVSAMEKLALSLYILGNRESNSNAAKRFQQSGETVSRIFTDMLHIFARMGIDTIKPIKGQFEEVPNHYWHDTRYWPHFKENIILWIQDIHKWQVFYVHIGGNDIIYLTFIELRLNPNTHFTAVSNLTATVSNLTATVTNLTATAIFNLTGAVSKFDMQSKSLFYDISPRDNLHNNGFGLDSKSSHFFSMDSSKEANKPDSASGNSDGGFEMPVESSGSNHAPGVGCCHSNAAVKVQKVYRSYWTRRRIADSAVVAEEWWRVLDYARLNHSTISFFNYSKPESVASRWNRVVLNASKVGKGLFKDAKAQKLAFRHWIEAIDPRHRYGHNLHIYYDEWCKSDAGQPFFYWLDIGEGKEIDLQECPRSKLRQQCIKYLGPQEREHYEYIVFEGKIIHKQTGNVLHTIKGSEGRKWIFVVSTSKKLYAGEKKKGMFHHSSFLAGGATFAAGRLVAEQGILKSISAYSGHYRPTDDSLDNFLSFLKEKGVNLSEVEIRRASDDSDNYGNDKSGSGGTAVEVSVPIEPEINSEEKNVSLQSSETNQTGASYTYKRTLSGGLQSPTVEVPKKAILQRINSKKAVKSYQLGHRLSLKWSTGAGPRIGCIADYPVELRQEALEFVNLSPITPHTPSPFMSPHTPSTPSSYRHLGDLPPATTPSTSHDH</sequence>
<dbReference type="Pfam" id="PF26138">
    <property type="entry name" value="DUF8040"/>
    <property type="match status" value="1"/>
</dbReference>
<dbReference type="PANTHER" id="PTHR31250">
    <property type="entry name" value="IQ DOMAIN-CONTAINING PROTEIN IQM3"/>
    <property type="match status" value="1"/>
</dbReference>
<keyword evidence="4" id="KW-0539">Nucleus</keyword>
<reference evidence="9 10" key="1">
    <citation type="submission" date="2023-03" db="EMBL/GenBank/DDBJ databases">
        <title>WGS of Gossypium arboreum.</title>
        <authorList>
            <person name="Yu D."/>
        </authorList>
    </citation>
    <scope>NUCLEOTIDE SEQUENCE [LARGE SCALE GENOMIC DNA]</scope>
    <source>
        <tissue evidence="9">Leaf</tissue>
    </source>
</reference>
<feature type="chain" id="PRO_5045751019" description="Myb/SANT-like domain-containing protein" evidence="6">
    <location>
        <begin position="21"/>
        <end position="1140"/>
    </location>
</feature>
<dbReference type="EMBL" id="JARKNE010000004">
    <property type="protein sequence ID" value="KAK5836137.1"/>
    <property type="molecule type" value="Genomic_DNA"/>
</dbReference>
<feature type="region of interest" description="Disordered" evidence="5">
    <location>
        <begin position="201"/>
        <end position="271"/>
    </location>
</feature>
<name>A0ABR0QAZ1_GOSAR</name>
<dbReference type="InterPro" id="IPR044159">
    <property type="entry name" value="IQM"/>
</dbReference>
<keyword evidence="6" id="KW-0732">Signal</keyword>
<keyword evidence="10" id="KW-1185">Reference proteome</keyword>